<dbReference type="EnsemblMetazoa" id="Aqu2.1.25089_001">
    <property type="protein sequence ID" value="Aqu2.1.25089_001"/>
    <property type="gene ID" value="Aqu2.1.25089"/>
</dbReference>
<feature type="transmembrane region" description="Helical" evidence="1">
    <location>
        <begin position="6"/>
        <end position="23"/>
    </location>
</feature>
<name>A0A1X7UBR1_AMPQE</name>
<sequence>FIHYFFNLISFLFFYKSILIFTFF</sequence>
<keyword evidence="1" id="KW-1133">Transmembrane helix</keyword>
<reference evidence="2" key="1">
    <citation type="submission" date="2017-05" db="UniProtKB">
        <authorList>
            <consortium name="EnsemblMetazoa"/>
        </authorList>
    </citation>
    <scope>IDENTIFICATION</scope>
</reference>
<proteinExistence type="predicted"/>
<evidence type="ECO:0000313" key="2">
    <source>
        <dbReference type="EnsemblMetazoa" id="Aqu2.1.25089_001"/>
    </source>
</evidence>
<keyword evidence="1" id="KW-0812">Transmembrane</keyword>
<organism evidence="2">
    <name type="scientific">Amphimedon queenslandica</name>
    <name type="common">Sponge</name>
    <dbReference type="NCBI Taxonomy" id="400682"/>
    <lineage>
        <taxon>Eukaryota</taxon>
        <taxon>Metazoa</taxon>
        <taxon>Porifera</taxon>
        <taxon>Demospongiae</taxon>
        <taxon>Heteroscleromorpha</taxon>
        <taxon>Haplosclerida</taxon>
        <taxon>Niphatidae</taxon>
        <taxon>Amphimedon</taxon>
    </lineage>
</organism>
<protein>
    <submittedName>
        <fullName evidence="2">Uncharacterized protein</fullName>
    </submittedName>
</protein>
<accession>A0A1X7UBR1</accession>
<dbReference type="AlphaFoldDB" id="A0A1X7UBR1"/>
<evidence type="ECO:0000256" key="1">
    <source>
        <dbReference type="SAM" id="Phobius"/>
    </source>
</evidence>
<dbReference type="InParanoid" id="A0A1X7UBR1"/>
<keyword evidence="1" id="KW-0472">Membrane</keyword>